<dbReference type="InterPro" id="IPR013823">
    <property type="entry name" value="Ribosomal_bL12_C"/>
</dbReference>
<name>A0A6A0BCS3_9LACT</name>
<dbReference type="SUPFAM" id="SSF54736">
    <property type="entry name" value="ClpS-like"/>
    <property type="match status" value="1"/>
</dbReference>
<evidence type="ECO:0000313" key="2">
    <source>
        <dbReference type="EMBL" id="GFH42503.1"/>
    </source>
</evidence>
<dbReference type="Proteomes" id="UP000480303">
    <property type="component" value="Unassembled WGS sequence"/>
</dbReference>
<accession>A0A6A0BCS3</accession>
<dbReference type="GO" id="GO:0006412">
    <property type="term" value="P:translation"/>
    <property type="evidence" value="ECO:0007669"/>
    <property type="project" value="InterPro"/>
</dbReference>
<dbReference type="GO" id="GO:0003735">
    <property type="term" value="F:structural constituent of ribosome"/>
    <property type="evidence" value="ECO:0007669"/>
    <property type="project" value="InterPro"/>
</dbReference>
<evidence type="ECO:0000259" key="1">
    <source>
        <dbReference type="Pfam" id="PF00542"/>
    </source>
</evidence>
<keyword evidence="3" id="KW-1185">Reference proteome</keyword>
<reference evidence="2 3" key="1">
    <citation type="submission" date="2020-02" db="EMBL/GenBank/DDBJ databases">
        <title>Draft genome sequence of Lactococcus sp. Hs30E4-3.</title>
        <authorList>
            <person name="Noda S."/>
            <person name="Yuki M."/>
            <person name="Ohkuma M."/>
        </authorList>
    </citation>
    <scope>NUCLEOTIDE SEQUENCE [LARGE SCALE GENOMIC DNA]</scope>
    <source>
        <strain evidence="2 3">Hs30E4-3</strain>
    </source>
</reference>
<evidence type="ECO:0000313" key="3">
    <source>
        <dbReference type="Proteomes" id="UP000480303"/>
    </source>
</evidence>
<protein>
    <recommendedName>
        <fullName evidence="1">Large ribosomal subunit protein bL12 C-terminal domain-containing protein</fullName>
    </recommendedName>
</protein>
<proteinExistence type="predicted"/>
<sequence>MLDTESSTLTEVTVPDAELDEDKKEKLGELAGILKSKVASVGFQDVILTKTPQTEKIIAIKVIREIIGLGLAAAKELVENPPAPIVQGVSMELAAKIQAESEIVSRMQGRWQSKA</sequence>
<dbReference type="AlphaFoldDB" id="A0A6A0BCS3"/>
<organism evidence="2 3">
    <name type="scientific">Pseudolactococcus hodotermopsidis</name>
    <dbReference type="NCBI Taxonomy" id="2709157"/>
    <lineage>
        <taxon>Bacteria</taxon>
        <taxon>Bacillati</taxon>
        <taxon>Bacillota</taxon>
        <taxon>Bacilli</taxon>
        <taxon>Lactobacillales</taxon>
        <taxon>Streptococcaceae</taxon>
        <taxon>Pseudolactococcus</taxon>
    </lineage>
</organism>
<dbReference type="InterPro" id="IPR014719">
    <property type="entry name" value="Ribosomal_bL12_C/ClpS-like"/>
</dbReference>
<dbReference type="EMBL" id="BLLI01000026">
    <property type="protein sequence ID" value="GFH42503.1"/>
    <property type="molecule type" value="Genomic_DNA"/>
</dbReference>
<comment type="caution">
    <text evidence="2">The sequence shown here is derived from an EMBL/GenBank/DDBJ whole genome shotgun (WGS) entry which is preliminary data.</text>
</comment>
<dbReference type="Pfam" id="PF00542">
    <property type="entry name" value="Ribosomal_L12"/>
    <property type="match status" value="1"/>
</dbReference>
<dbReference type="Gene3D" id="3.30.1390.10">
    <property type="match status" value="1"/>
</dbReference>
<gene>
    <name evidence="2" type="ORF">Hs30E_10540</name>
</gene>
<dbReference type="RefSeq" id="WP_172208595.1">
    <property type="nucleotide sequence ID" value="NZ_BLLI01000026.1"/>
</dbReference>
<feature type="domain" description="Large ribosomal subunit protein bL12 C-terminal" evidence="1">
    <location>
        <begin position="45"/>
        <end position="100"/>
    </location>
</feature>